<protein>
    <submittedName>
        <fullName evidence="2">Uncharacterized protein</fullName>
    </submittedName>
</protein>
<feature type="region of interest" description="Disordered" evidence="1">
    <location>
        <begin position="197"/>
        <end position="268"/>
    </location>
</feature>
<dbReference type="EMBL" id="JADBGQ010000003">
    <property type="protein sequence ID" value="KAG5404357.1"/>
    <property type="molecule type" value="Genomic_DNA"/>
</dbReference>
<proteinExistence type="predicted"/>
<evidence type="ECO:0000256" key="1">
    <source>
        <dbReference type="SAM" id="MobiDB-lite"/>
    </source>
</evidence>
<organism evidence="2 3">
    <name type="scientific">Brassica rapa subsp. trilocularis</name>
    <dbReference type="NCBI Taxonomy" id="1813537"/>
    <lineage>
        <taxon>Eukaryota</taxon>
        <taxon>Viridiplantae</taxon>
        <taxon>Streptophyta</taxon>
        <taxon>Embryophyta</taxon>
        <taxon>Tracheophyta</taxon>
        <taxon>Spermatophyta</taxon>
        <taxon>Magnoliopsida</taxon>
        <taxon>eudicotyledons</taxon>
        <taxon>Gunneridae</taxon>
        <taxon>Pentapetalae</taxon>
        <taxon>rosids</taxon>
        <taxon>malvids</taxon>
        <taxon>Brassicales</taxon>
        <taxon>Brassicaceae</taxon>
        <taxon>Brassiceae</taxon>
        <taxon>Brassica</taxon>
    </lineage>
</organism>
<reference evidence="2 3" key="1">
    <citation type="submission" date="2021-03" db="EMBL/GenBank/DDBJ databases">
        <authorList>
            <person name="King G.J."/>
            <person name="Bancroft I."/>
            <person name="Baten A."/>
            <person name="Bloomfield J."/>
            <person name="Borpatragohain P."/>
            <person name="He Z."/>
            <person name="Irish N."/>
            <person name="Irwin J."/>
            <person name="Liu K."/>
            <person name="Mauleon R.P."/>
            <person name="Moore J."/>
            <person name="Morris R."/>
            <person name="Ostergaard L."/>
            <person name="Wang B."/>
            <person name="Wells R."/>
        </authorList>
    </citation>
    <scope>NUCLEOTIDE SEQUENCE [LARGE SCALE GENOMIC DNA]</scope>
    <source>
        <strain evidence="2">R-o-18</strain>
        <tissue evidence="2">Leaf</tissue>
    </source>
</reference>
<evidence type="ECO:0000313" key="3">
    <source>
        <dbReference type="Proteomes" id="UP000823674"/>
    </source>
</evidence>
<keyword evidence="3" id="KW-1185">Reference proteome</keyword>
<sequence length="487" mass="55189">MRSKRSHGGLPQKTLPSPDQPPSEIQRTAAEEQRRNEKIVRFTELSRDMEEKKLADRVSDEQVKRIELMVSDVDARDTEDEVFEEAIDSSKPESFQADDGLHEDLPSEEVKVPEVNGESHGEAGAGNVSETATLSFSENGIVSPEKKAVLLSFGSEKEEKKLGDNRIIHDQVENNILLVSDVVFVEAIVGFQADDGLHEDLPSKATPEHSMDDLEEENSNDKEVKDSKVSGETHGEANLQHITEGEAAPGFVTSKMNGDEGESGKQPTLGRVLGLSSVLWRRNGWRFRVDQHKNRLNHQKLENCEPERKAADFRVDQHKNRLNHQKLENCEPERKAADFRVDQHKNRLNHQKLENCEPERKAADFRVDETYKFPYIPLFLQLGSINVLTAYVAILSEKEVALVRKKIDFVNKEFSTSQSVKLPPPAKNPQGDLEKHAEATWHFFPSQQGSEKTTRRYSLPYSGVLWKLYKKRNHSLLSTPISKIFNS</sequence>
<accession>A0ABQ7N084</accession>
<feature type="region of interest" description="Disordered" evidence="1">
    <location>
        <begin position="1"/>
        <end position="39"/>
    </location>
</feature>
<evidence type="ECO:0000313" key="2">
    <source>
        <dbReference type="EMBL" id="KAG5404357.1"/>
    </source>
</evidence>
<feature type="region of interest" description="Disordered" evidence="1">
    <location>
        <begin position="110"/>
        <end position="130"/>
    </location>
</feature>
<dbReference type="Proteomes" id="UP000823674">
    <property type="component" value="Chromosome A03"/>
</dbReference>
<gene>
    <name evidence="2" type="primary">A03g502780.1_BraROA</name>
    <name evidence="2" type="ORF">IGI04_010476</name>
</gene>
<feature type="compositionally biased region" description="Basic and acidic residues" evidence="1">
    <location>
        <begin position="219"/>
        <end position="235"/>
    </location>
</feature>
<name>A0ABQ7N084_BRACM</name>
<comment type="caution">
    <text evidence="2">The sequence shown here is derived from an EMBL/GenBank/DDBJ whole genome shotgun (WGS) entry which is preliminary data.</text>
</comment>
<feature type="compositionally biased region" description="Basic and acidic residues" evidence="1">
    <location>
        <begin position="29"/>
        <end position="39"/>
    </location>
</feature>
<feature type="region of interest" description="Disordered" evidence="1">
    <location>
        <begin position="82"/>
        <end position="101"/>
    </location>
</feature>
<feature type="compositionally biased region" description="Basic and acidic residues" evidence="1">
    <location>
        <begin position="197"/>
        <end position="212"/>
    </location>
</feature>
<feature type="compositionally biased region" description="Basic and acidic residues" evidence="1">
    <location>
        <begin position="110"/>
        <end position="121"/>
    </location>
</feature>